<proteinExistence type="predicted"/>
<evidence type="ECO:0008006" key="3">
    <source>
        <dbReference type="Google" id="ProtNLM"/>
    </source>
</evidence>
<evidence type="ECO:0000313" key="2">
    <source>
        <dbReference type="Proteomes" id="UP000283786"/>
    </source>
</evidence>
<sequence>MAQTFTNFTSAPRSYSFTQSVRNFFDSLGRAMQASRQSSALIQMSDAQLNRIGLKREDIADHVFKTNFAD</sequence>
<dbReference type="Proteomes" id="UP000283786">
    <property type="component" value="Chromosome"/>
</dbReference>
<dbReference type="OrthoDB" id="7867799at2"/>
<gene>
    <name evidence="1" type="ORF">PSAL_034730</name>
</gene>
<reference evidence="1 2" key="1">
    <citation type="submission" date="2020-08" db="EMBL/GenBank/DDBJ databases">
        <title>Genome sequence of Rhodobacteraceae bacterium Lw-13e.</title>
        <authorList>
            <person name="Poehlein A."/>
            <person name="Wolter L."/>
            <person name="Daniel R."/>
            <person name="Brinkhoff T."/>
        </authorList>
    </citation>
    <scope>NUCLEOTIDE SEQUENCE [LARGE SCALE GENOMIC DNA]</scope>
    <source>
        <strain evidence="1 2">Lw-13e</strain>
    </source>
</reference>
<protein>
    <recommendedName>
        <fullName evidence="3">DUF1127 domain-containing protein</fullName>
    </recommendedName>
</protein>
<keyword evidence="2" id="KW-1185">Reference proteome</keyword>
<evidence type="ECO:0000313" key="1">
    <source>
        <dbReference type="EMBL" id="QPM92209.1"/>
    </source>
</evidence>
<dbReference type="EMBL" id="CP060436">
    <property type="protein sequence ID" value="QPM92209.1"/>
    <property type="molecule type" value="Genomic_DNA"/>
</dbReference>
<accession>A0A418SK00</accession>
<dbReference type="AlphaFoldDB" id="A0A418SK00"/>
<organism evidence="1 2">
    <name type="scientific">Pseudooceanicola algae</name>
    <dbReference type="NCBI Taxonomy" id="1537215"/>
    <lineage>
        <taxon>Bacteria</taxon>
        <taxon>Pseudomonadati</taxon>
        <taxon>Pseudomonadota</taxon>
        <taxon>Alphaproteobacteria</taxon>
        <taxon>Rhodobacterales</taxon>
        <taxon>Paracoccaceae</taxon>
        <taxon>Pseudooceanicola</taxon>
    </lineage>
</organism>
<dbReference type="RefSeq" id="WP_119838072.1">
    <property type="nucleotide sequence ID" value="NZ_CP060436.1"/>
</dbReference>
<name>A0A418SK00_9RHOB</name>
<dbReference type="KEGG" id="palw:PSAL_034730"/>